<evidence type="ECO:0000256" key="1">
    <source>
        <dbReference type="ARBA" id="ARBA00003532"/>
    </source>
</evidence>
<dbReference type="PANTHER" id="PTHR24960">
    <property type="entry name" value="PHOTOSYSTEM I IRON-SULFUR CENTER-RELATED"/>
    <property type="match status" value="1"/>
</dbReference>
<dbReference type="Gene3D" id="3.10.20.740">
    <property type="match status" value="1"/>
</dbReference>
<accession>A0A3G2R3J4</accession>
<dbReference type="CDD" id="cd00207">
    <property type="entry name" value="fer2"/>
    <property type="match status" value="1"/>
</dbReference>
<name>A0A3G2R3J4_9FIRM</name>
<dbReference type="Pfam" id="PF14697">
    <property type="entry name" value="Fer4_21"/>
    <property type="match status" value="1"/>
</dbReference>
<reference evidence="10 11" key="1">
    <citation type="submission" date="2018-10" db="EMBL/GenBank/DDBJ databases">
        <authorList>
            <person name="Zhang X."/>
        </authorList>
    </citation>
    <scope>NUCLEOTIDE SEQUENCE [LARGE SCALE GENOMIC DNA]</scope>
    <source>
        <strain evidence="10 11">SK-G1</strain>
    </source>
</reference>
<organism evidence="10 11">
    <name type="scientific">Biomaibacter acetigenes</name>
    <dbReference type="NCBI Taxonomy" id="2316383"/>
    <lineage>
        <taxon>Bacteria</taxon>
        <taxon>Bacillati</taxon>
        <taxon>Bacillota</taxon>
        <taxon>Clostridia</taxon>
        <taxon>Thermosediminibacterales</taxon>
        <taxon>Tepidanaerobacteraceae</taxon>
        <taxon>Biomaibacter</taxon>
    </lineage>
</organism>
<dbReference type="InterPro" id="IPR001041">
    <property type="entry name" value="2Fe-2S_ferredoxin-type"/>
</dbReference>
<proteinExistence type="predicted"/>
<keyword evidence="4" id="KW-0479">Metal-binding</keyword>
<evidence type="ECO:0000256" key="4">
    <source>
        <dbReference type="ARBA" id="ARBA00022723"/>
    </source>
</evidence>
<feature type="domain" description="4Fe-4S ferredoxin-type" evidence="9">
    <location>
        <begin position="114"/>
        <end position="145"/>
    </location>
</feature>
<dbReference type="InterPro" id="IPR036010">
    <property type="entry name" value="2Fe-2S_ferredoxin-like_sf"/>
</dbReference>
<gene>
    <name evidence="10" type="ORF">D2962_04510</name>
</gene>
<dbReference type="GO" id="GO:0051539">
    <property type="term" value="F:4 iron, 4 sulfur cluster binding"/>
    <property type="evidence" value="ECO:0007669"/>
    <property type="project" value="UniProtKB-KW"/>
</dbReference>
<comment type="function">
    <text evidence="1">Ferredoxins are iron-sulfur proteins that transfer electrons in a wide variety of metabolic reactions.</text>
</comment>
<feature type="domain" description="4Fe-4S ferredoxin-type" evidence="9">
    <location>
        <begin position="153"/>
        <end position="184"/>
    </location>
</feature>
<feature type="domain" description="2Fe-2S ferredoxin-type" evidence="8">
    <location>
        <begin position="1"/>
        <end position="79"/>
    </location>
</feature>
<dbReference type="SUPFAM" id="SSF54292">
    <property type="entry name" value="2Fe-2S ferredoxin-like"/>
    <property type="match status" value="1"/>
</dbReference>
<dbReference type="EMBL" id="CP033169">
    <property type="protein sequence ID" value="AYO29962.1"/>
    <property type="molecule type" value="Genomic_DNA"/>
</dbReference>
<keyword evidence="6" id="KW-0408">Iron</keyword>
<evidence type="ECO:0000259" key="8">
    <source>
        <dbReference type="PROSITE" id="PS51085"/>
    </source>
</evidence>
<dbReference type="RefSeq" id="WP_122014259.1">
    <property type="nucleotide sequence ID" value="NZ_CP033169.1"/>
</dbReference>
<dbReference type="InterPro" id="IPR050157">
    <property type="entry name" value="PSI_iron-sulfur_center"/>
</dbReference>
<evidence type="ECO:0000259" key="9">
    <source>
        <dbReference type="PROSITE" id="PS51379"/>
    </source>
</evidence>
<sequence length="249" mass="27983">MVITIDGIKCQAHKGEYILDIAKRNNIHIPTLCHSDALPGQGNCRLCIVEVIEKGRKKVVTSCIFPVTGEIEVVTNSEKIRGIRKTLIRLLSARAPKNEYIDKLRQEYNIPPETRFKTDDNENCILCGLCVRACEEMGIYAISTVNRGITKKVSTPFDEASDVCIGCGVCAYVCPTSAIKVLDEGGKRHLWNKTFELMKCVKCGEYITTREHFEYIRKKIAAEGTEIIEPLCDKCKKKTLGENMAQTYK</sequence>
<dbReference type="InterPro" id="IPR017896">
    <property type="entry name" value="4Fe4S_Fe-S-bd"/>
</dbReference>
<evidence type="ECO:0000256" key="2">
    <source>
        <dbReference type="ARBA" id="ARBA00013529"/>
    </source>
</evidence>
<dbReference type="InterPro" id="IPR017900">
    <property type="entry name" value="4Fe4S_Fe_S_CS"/>
</dbReference>
<keyword evidence="5" id="KW-0677">Repeat</keyword>
<dbReference type="GO" id="GO:0046872">
    <property type="term" value="F:metal ion binding"/>
    <property type="evidence" value="ECO:0007669"/>
    <property type="project" value="UniProtKB-KW"/>
</dbReference>
<dbReference type="Gene3D" id="3.30.70.20">
    <property type="match status" value="1"/>
</dbReference>
<dbReference type="FunFam" id="3.30.70.20:FF:000035">
    <property type="entry name" value="Iron hydrogenase 1"/>
    <property type="match status" value="1"/>
</dbReference>
<dbReference type="SUPFAM" id="SSF54862">
    <property type="entry name" value="4Fe-4S ferredoxins"/>
    <property type="match status" value="1"/>
</dbReference>
<evidence type="ECO:0000256" key="6">
    <source>
        <dbReference type="ARBA" id="ARBA00023004"/>
    </source>
</evidence>
<evidence type="ECO:0000313" key="10">
    <source>
        <dbReference type="EMBL" id="AYO29962.1"/>
    </source>
</evidence>
<keyword evidence="3" id="KW-0004">4Fe-4S</keyword>
<protein>
    <recommendedName>
        <fullName evidence="2">Ferredoxin</fullName>
    </recommendedName>
</protein>
<dbReference type="Proteomes" id="UP000280960">
    <property type="component" value="Chromosome"/>
</dbReference>
<keyword evidence="7" id="KW-0411">Iron-sulfur</keyword>
<dbReference type="PANTHER" id="PTHR24960:SF84">
    <property type="entry name" value="HYDROGENASE SUBUNIT"/>
    <property type="match status" value="1"/>
</dbReference>
<dbReference type="Pfam" id="PF13510">
    <property type="entry name" value="Fer2_4"/>
    <property type="match status" value="1"/>
</dbReference>
<evidence type="ECO:0000256" key="7">
    <source>
        <dbReference type="ARBA" id="ARBA00023014"/>
    </source>
</evidence>
<dbReference type="KEGG" id="bacg:D2962_04510"/>
<dbReference type="PROSITE" id="PS00198">
    <property type="entry name" value="4FE4S_FER_1"/>
    <property type="match status" value="1"/>
</dbReference>
<keyword evidence="11" id="KW-1185">Reference proteome</keyword>
<dbReference type="PROSITE" id="PS51379">
    <property type="entry name" value="4FE4S_FER_2"/>
    <property type="match status" value="2"/>
</dbReference>
<evidence type="ECO:0000313" key="11">
    <source>
        <dbReference type="Proteomes" id="UP000280960"/>
    </source>
</evidence>
<dbReference type="AlphaFoldDB" id="A0A3G2R3J4"/>
<dbReference type="PROSITE" id="PS51085">
    <property type="entry name" value="2FE2S_FER_2"/>
    <property type="match status" value="1"/>
</dbReference>
<evidence type="ECO:0000256" key="5">
    <source>
        <dbReference type="ARBA" id="ARBA00022737"/>
    </source>
</evidence>
<evidence type="ECO:0000256" key="3">
    <source>
        <dbReference type="ARBA" id="ARBA00022485"/>
    </source>
</evidence>